<comment type="subcellular location">
    <subcellularLocation>
        <location evidence="1">Membrane</location>
        <topology evidence="1">Multi-pass membrane protein</topology>
    </subcellularLocation>
</comment>
<feature type="domain" description="ABC-2 type transporter transmembrane" evidence="6">
    <location>
        <begin position="12"/>
        <end position="369"/>
    </location>
</feature>
<keyword evidence="4 5" id="KW-0472">Membrane</keyword>
<evidence type="ECO:0000256" key="1">
    <source>
        <dbReference type="ARBA" id="ARBA00004141"/>
    </source>
</evidence>
<protein>
    <recommendedName>
        <fullName evidence="6">ABC-2 type transporter transmembrane domain-containing protein</fullName>
    </recommendedName>
</protein>
<evidence type="ECO:0000256" key="2">
    <source>
        <dbReference type="ARBA" id="ARBA00022692"/>
    </source>
</evidence>
<evidence type="ECO:0000256" key="3">
    <source>
        <dbReference type="ARBA" id="ARBA00022989"/>
    </source>
</evidence>
<keyword evidence="8" id="KW-1185">Reference proteome</keyword>
<dbReference type="Gene3D" id="3.40.1710.10">
    <property type="entry name" value="abc type-2 transporter like domain"/>
    <property type="match status" value="1"/>
</dbReference>
<dbReference type="PANTHER" id="PTHR43077:SF5">
    <property type="entry name" value="PHAGE INFECTION PROTEIN"/>
    <property type="match status" value="1"/>
</dbReference>
<dbReference type="InterPro" id="IPR051328">
    <property type="entry name" value="T7SS_ABC-Transporter"/>
</dbReference>
<name>A0A1Y0INC4_9BACL</name>
<dbReference type="PANTHER" id="PTHR43077">
    <property type="entry name" value="TRANSPORT PERMEASE YVFS-RELATED"/>
    <property type="match status" value="1"/>
</dbReference>
<dbReference type="KEGG" id="tum:CBW65_06850"/>
<dbReference type="EMBL" id="CP021434">
    <property type="protein sequence ID" value="ARU60843.1"/>
    <property type="molecule type" value="Genomic_DNA"/>
</dbReference>
<dbReference type="OrthoDB" id="2406134at2"/>
<dbReference type="RefSeq" id="WP_087456232.1">
    <property type="nucleotide sequence ID" value="NZ_CP021434.1"/>
</dbReference>
<feature type="transmembrane region" description="Helical" evidence="5">
    <location>
        <begin position="12"/>
        <end position="30"/>
    </location>
</feature>
<evidence type="ECO:0000256" key="5">
    <source>
        <dbReference type="SAM" id="Phobius"/>
    </source>
</evidence>
<dbReference type="Proteomes" id="UP000195437">
    <property type="component" value="Chromosome"/>
</dbReference>
<dbReference type="GO" id="GO:0140359">
    <property type="term" value="F:ABC-type transporter activity"/>
    <property type="evidence" value="ECO:0007669"/>
    <property type="project" value="InterPro"/>
</dbReference>
<evidence type="ECO:0000256" key="4">
    <source>
        <dbReference type="ARBA" id="ARBA00023136"/>
    </source>
</evidence>
<keyword evidence="2 5" id="KW-0812">Transmembrane</keyword>
<dbReference type="GO" id="GO:0016020">
    <property type="term" value="C:membrane"/>
    <property type="evidence" value="ECO:0007669"/>
    <property type="project" value="UniProtKB-SubCell"/>
</dbReference>
<feature type="transmembrane region" description="Helical" evidence="5">
    <location>
        <begin position="351"/>
        <end position="370"/>
    </location>
</feature>
<feature type="transmembrane region" description="Helical" evidence="5">
    <location>
        <begin position="263"/>
        <end position="280"/>
    </location>
</feature>
<sequence length="385" mass="40844">MKSFLHVFQQKFFLIGLGVVLLVGTIMAFANMGSTVSPTPKDLPVALVVADAGQLGPMIAEKIQGIETPLKWTVLDSEQAALDALAKEEYYAAVVLPQELSAQLATLQSPAPKQAEVTLYVNQGKSLTAANLASGVIEKIVAGVNTQLREQTLAVVKQRGNMLSTELASVLAAPVKLTSTPLHPVGSNSANGNAPAVLTQLTWFCSMIGAVMMFLAASKNAHGKNRVAVLLGQMIAGIAVIAVGVLTVLGITTGILGLELPDFWQVALFMMFAGYCFFLLQTTLLSWIGLGGMPLLVLVFFFGAPVLSLPKEMLPLITQDWLYSWLPLRFSVDGLRDILYFGAGDNLSDPMWTLGGIGTAGVVMILASAIKTRLAKKQAGLVSSN</sequence>
<accession>A0A1Y0INC4</accession>
<feature type="transmembrane region" description="Helical" evidence="5">
    <location>
        <begin position="197"/>
        <end position="217"/>
    </location>
</feature>
<reference evidence="8" key="1">
    <citation type="submission" date="2017-05" db="EMBL/GenBank/DDBJ databases">
        <authorList>
            <person name="Sung H."/>
        </authorList>
    </citation>
    <scope>NUCLEOTIDE SEQUENCE [LARGE SCALE GENOMIC DNA]</scope>
    <source>
        <strain evidence="8">AR23208</strain>
    </source>
</reference>
<dbReference type="InterPro" id="IPR013525">
    <property type="entry name" value="ABC2_TM"/>
</dbReference>
<gene>
    <name evidence="7" type="ORF">CBW65_06850</name>
</gene>
<feature type="transmembrane region" description="Helical" evidence="5">
    <location>
        <begin position="287"/>
        <end position="307"/>
    </location>
</feature>
<feature type="transmembrane region" description="Helical" evidence="5">
    <location>
        <begin position="229"/>
        <end position="251"/>
    </location>
</feature>
<organism evidence="7 8">
    <name type="scientific">Tumebacillus avium</name>
    <dbReference type="NCBI Taxonomy" id="1903704"/>
    <lineage>
        <taxon>Bacteria</taxon>
        <taxon>Bacillati</taxon>
        <taxon>Bacillota</taxon>
        <taxon>Bacilli</taxon>
        <taxon>Bacillales</taxon>
        <taxon>Alicyclobacillaceae</taxon>
        <taxon>Tumebacillus</taxon>
    </lineage>
</organism>
<dbReference type="Pfam" id="PF12698">
    <property type="entry name" value="ABC2_membrane_3"/>
    <property type="match status" value="1"/>
</dbReference>
<dbReference type="AlphaFoldDB" id="A0A1Y0INC4"/>
<keyword evidence="3 5" id="KW-1133">Transmembrane helix</keyword>
<evidence type="ECO:0000259" key="6">
    <source>
        <dbReference type="Pfam" id="PF12698"/>
    </source>
</evidence>
<evidence type="ECO:0000313" key="7">
    <source>
        <dbReference type="EMBL" id="ARU60843.1"/>
    </source>
</evidence>
<evidence type="ECO:0000313" key="8">
    <source>
        <dbReference type="Proteomes" id="UP000195437"/>
    </source>
</evidence>
<proteinExistence type="predicted"/>